<proteinExistence type="predicted"/>
<name>A0A3P8M2A0_RAOTE</name>
<keyword evidence="1" id="KW-1133">Transmembrane helix</keyword>
<dbReference type="Proteomes" id="UP000274346">
    <property type="component" value="Chromosome"/>
</dbReference>
<dbReference type="KEGG" id="rtg:NCTC13098_02196"/>
<accession>A0A3P8M2A0</accession>
<reference evidence="2 3" key="1">
    <citation type="submission" date="2018-12" db="EMBL/GenBank/DDBJ databases">
        <authorList>
            <consortium name="Pathogen Informatics"/>
        </authorList>
    </citation>
    <scope>NUCLEOTIDE SEQUENCE [LARGE SCALE GENOMIC DNA]</scope>
    <source>
        <strain evidence="2 3">NCTC13098</strain>
    </source>
</reference>
<feature type="transmembrane region" description="Helical" evidence="1">
    <location>
        <begin position="316"/>
        <end position="342"/>
    </location>
</feature>
<sequence>MAIAFTSALYYPYIDVKNEQWLRNAVLFWDSIRTIVPISHRDPYSNDFARTLSDEGVLQPIRVSSDMEEIEALTEKVFTFLTDPASAGLIYNVDADPDTRIHNEKIPNEIFRLAQIHPEKFPYSVIEMLQRGLDDDGWLHVEPTFAKFYMTLLATQLSDRLGLGLVTESSAADQLAIAVRKGNPLEGNSARRVGRHFDASGPRRALPPELTQSLLIDLILQGISLPDNLTVHEILMFKNDHKEELSIFRREISRLTSDIPKDVPIEALRQAVANQYQVNVLPALNSLKASLKAQRWDSGINGLLKVSFFAAPSTSVAIYAGMPSAVALLVGAGISLTASVVLSSQQRNKVKIDNPYTYLLSLNNQW</sequence>
<dbReference type="AlphaFoldDB" id="A0A3P8M2A0"/>
<evidence type="ECO:0000256" key="1">
    <source>
        <dbReference type="SAM" id="Phobius"/>
    </source>
</evidence>
<evidence type="ECO:0000313" key="3">
    <source>
        <dbReference type="Proteomes" id="UP000274346"/>
    </source>
</evidence>
<protein>
    <submittedName>
        <fullName evidence="2">Uncharacterized protein</fullName>
    </submittedName>
</protein>
<evidence type="ECO:0000313" key="2">
    <source>
        <dbReference type="EMBL" id="VDR25863.1"/>
    </source>
</evidence>
<organism evidence="2 3">
    <name type="scientific">Raoultella terrigena</name>
    <name type="common">Klebsiella terrigena</name>
    <dbReference type="NCBI Taxonomy" id="577"/>
    <lineage>
        <taxon>Bacteria</taxon>
        <taxon>Pseudomonadati</taxon>
        <taxon>Pseudomonadota</taxon>
        <taxon>Gammaproteobacteria</taxon>
        <taxon>Enterobacterales</taxon>
        <taxon>Enterobacteriaceae</taxon>
        <taxon>Klebsiella/Raoultella group</taxon>
        <taxon>Raoultella</taxon>
    </lineage>
</organism>
<dbReference type="EMBL" id="LR131271">
    <property type="protein sequence ID" value="VDR25863.1"/>
    <property type="molecule type" value="Genomic_DNA"/>
</dbReference>
<keyword evidence="1" id="KW-0812">Transmembrane</keyword>
<keyword evidence="1" id="KW-0472">Membrane</keyword>
<gene>
    <name evidence="2" type="ORF">NCTC13098_02196</name>
</gene>